<keyword evidence="2" id="KW-0732">Signal</keyword>
<dbReference type="Gene3D" id="2.60.120.260">
    <property type="entry name" value="Galactose-binding domain-like"/>
    <property type="match status" value="1"/>
</dbReference>
<dbReference type="RefSeq" id="WP_029600824.1">
    <property type="nucleotide sequence ID" value="NZ_CP025958.1"/>
</dbReference>
<dbReference type="AlphaFoldDB" id="A0A2Z3GVP4"/>
<dbReference type="KEGG" id="gog:C1280_12825"/>
<dbReference type="Gene3D" id="1.10.3020.10">
    <property type="entry name" value="alpha-amino acid ester hydrolase ( Helical cap domain)"/>
    <property type="match status" value="1"/>
</dbReference>
<proteinExistence type="predicted"/>
<dbReference type="OrthoDB" id="319764at2"/>
<dbReference type="EMBL" id="CP025958">
    <property type="protein sequence ID" value="AWM37793.1"/>
    <property type="molecule type" value="Genomic_DNA"/>
</dbReference>
<feature type="domain" description="Xaa-Pro dipeptidyl-peptidase C-terminal" evidence="3">
    <location>
        <begin position="348"/>
        <end position="606"/>
    </location>
</feature>
<dbReference type="InterPro" id="IPR013736">
    <property type="entry name" value="Xaa-Pro_dipept_C"/>
</dbReference>
<keyword evidence="1" id="KW-0378">Hydrolase</keyword>
<reference evidence="4 5" key="1">
    <citation type="submission" date="2018-01" db="EMBL/GenBank/DDBJ databases">
        <title>G. obscuriglobus.</title>
        <authorList>
            <person name="Franke J."/>
            <person name="Blomberg W."/>
            <person name="Selmecki A."/>
        </authorList>
    </citation>
    <scope>NUCLEOTIDE SEQUENCE [LARGE SCALE GENOMIC DNA]</scope>
    <source>
        <strain evidence="4 5">DSM 5831</strain>
    </source>
</reference>
<protein>
    <submittedName>
        <fullName evidence="4">X-Pro dipeptidyl-peptidase</fullName>
    </submittedName>
</protein>
<sequence length="615" mass="69594">MRHPIRIGAGVLVALCLAVASAPAQAPDADSRFERTEAMVPMRDGKKLFTTLHVPKEPKGPVPIILLRTPYGIDGRAERLLRNYFKDMIDDGYAFVLQDIRGRFKSEGAFVMTRPARDPNDPKAVDEASDTYDTIEWLLKEVKGNNGRVGMLGISYPGWLAAVAMLDPHPALKAVSPQASPIDMFLGDDFHHSGAFRLSYGFEYVAMMETDKTNFSFHFDRHDTYDWYLRLGALSNVNRKHFKNALPTWNDFVAHPNYDAFWKTQSLEPRLTRVTVPTLTVGGWYDQEDFRGPLKMYELLEKHDKKGQNFLAVGPWNHGGWAAGKADRLGRVPFDSDTGGHFRKQVQAPFFAHYLKDAGKAPPEARMFLTGANTWETYDSWPPKGATARKLYFHPNGKLSFDPPPERAAEASEYVSDPANPVPYRPRPVRPTYPGPEWPEWMVQDQRFTHGRPDVLSFETEPLAEDVTVAGAMKVKLFGATTGTDCDWVVRLIDVYPEDYKKSPELAGYQLMIAGEPARARFRKSLEKPEPVKPGAVEEYLVDLVQGHHRFRKGHRIMVQVSSSWFPVIDRNPQKFVPNIFEAEDTDFQKATQKVYHTPAFASRVELDVLPARAK</sequence>
<dbReference type="SUPFAM" id="SSF49785">
    <property type="entry name" value="Galactose-binding domain-like"/>
    <property type="match status" value="1"/>
</dbReference>
<dbReference type="Proteomes" id="UP000245802">
    <property type="component" value="Chromosome"/>
</dbReference>
<evidence type="ECO:0000256" key="2">
    <source>
        <dbReference type="SAM" id="SignalP"/>
    </source>
</evidence>
<dbReference type="GO" id="GO:0008239">
    <property type="term" value="F:dipeptidyl-peptidase activity"/>
    <property type="evidence" value="ECO:0007669"/>
    <property type="project" value="InterPro"/>
</dbReference>
<dbReference type="SMART" id="SM00939">
    <property type="entry name" value="PepX_C"/>
    <property type="match status" value="1"/>
</dbReference>
<dbReference type="Pfam" id="PF02129">
    <property type="entry name" value="Peptidase_S15"/>
    <property type="match status" value="1"/>
</dbReference>
<dbReference type="Gene3D" id="3.40.50.1820">
    <property type="entry name" value="alpha/beta hydrolase"/>
    <property type="match status" value="1"/>
</dbReference>
<evidence type="ECO:0000256" key="1">
    <source>
        <dbReference type="ARBA" id="ARBA00022801"/>
    </source>
</evidence>
<name>A0A2Z3GVP4_9BACT</name>
<feature type="signal peptide" evidence="2">
    <location>
        <begin position="1"/>
        <end position="26"/>
    </location>
</feature>
<feature type="chain" id="PRO_5016317573" evidence="2">
    <location>
        <begin position="27"/>
        <end position="615"/>
    </location>
</feature>
<gene>
    <name evidence="4" type="ORF">C1280_12825</name>
</gene>
<dbReference type="InterPro" id="IPR029058">
    <property type="entry name" value="AB_hydrolase_fold"/>
</dbReference>
<dbReference type="InterPro" id="IPR005674">
    <property type="entry name" value="CocE/Ser_esterase"/>
</dbReference>
<dbReference type="Pfam" id="PF08530">
    <property type="entry name" value="PepX_C"/>
    <property type="match status" value="1"/>
</dbReference>
<accession>A0A2Z3GVP4</accession>
<evidence type="ECO:0000313" key="5">
    <source>
        <dbReference type="Proteomes" id="UP000245802"/>
    </source>
</evidence>
<keyword evidence="5" id="KW-1185">Reference proteome</keyword>
<dbReference type="SUPFAM" id="SSF53474">
    <property type="entry name" value="alpha/beta-Hydrolases"/>
    <property type="match status" value="1"/>
</dbReference>
<evidence type="ECO:0000259" key="3">
    <source>
        <dbReference type="SMART" id="SM00939"/>
    </source>
</evidence>
<dbReference type="InterPro" id="IPR008979">
    <property type="entry name" value="Galactose-bd-like_sf"/>
</dbReference>
<evidence type="ECO:0000313" key="4">
    <source>
        <dbReference type="EMBL" id="AWM37793.1"/>
    </source>
</evidence>
<dbReference type="NCBIfam" id="TIGR00976">
    <property type="entry name" value="CocE_NonD"/>
    <property type="match status" value="1"/>
</dbReference>
<dbReference type="InterPro" id="IPR000383">
    <property type="entry name" value="Xaa-Pro-like_dom"/>
</dbReference>
<organism evidence="4 5">
    <name type="scientific">Gemmata obscuriglobus</name>
    <dbReference type="NCBI Taxonomy" id="114"/>
    <lineage>
        <taxon>Bacteria</taxon>
        <taxon>Pseudomonadati</taxon>
        <taxon>Planctomycetota</taxon>
        <taxon>Planctomycetia</taxon>
        <taxon>Gemmatales</taxon>
        <taxon>Gemmataceae</taxon>
        <taxon>Gemmata</taxon>
    </lineage>
</organism>